<evidence type="ECO:0008006" key="4">
    <source>
        <dbReference type="Google" id="ProtNLM"/>
    </source>
</evidence>
<feature type="transmembrane region" description="Helical" evidence="1">
    <location>
        <begin position="206"/>
        <end position="227"/>
    </location>
</feature>
<gene>
    <name evidence="2" type="ORF">IV494_09630</name>
</gene>
<keyword evidence="1" id="KW-1133">Transmembrane helix</keyword>
<reference evidence="2 3" key="1">
    <citation type="submission" date="2020-11" db="EMBL/GenBank/DDBJ databases">
        <title>Kaistella gelatinilytica sp. nov., a flavobacterium isolated from Antarctic Soil.</title>
        <authorList>
            <person name="Li J."/>
        </authorList>
    </citation>
    <scope>NUCLEOTIDE SEQUENCE [LARGE SCALE GENOMIC DNA]</scope>
    <source>
        <strain evidence="2 3">G5-32</strain>
    </source>
</reference>
<evidence type="ECO:0000256" key="1">
    <source>
        <dbReference type="SAM" id="Phobius"/>
    </source>
</evidence>
<name>A0ABS0FCI9_9FLAO</name>
<protein>
    <recommendedName>
        <fullName evidence="4">DUF3592 domain-containing protein</fullName>
    </recommendedName>
</protein>
<dbReference type="RefSeq" id="WP_196079932.1">
    <property type="nucleotide sequence ID" value="NZ_JADPVI010000002.1"/>
</dbReference>
<organism evidence="2 3">
    <name type="scientific">Kaistella gelatinilytica</name>
    <dbReference type="NCBI Taxonomy" id="2787636"/>
    <lineage>
        <taxon>Bacteria</taxon>
        <taxon>Pseudomonadati</taxon>
        <taxon>Bacteroidota</taxon>
        <taxon>Flavobacteriia</taxon>
        <taxon>Flavobacteriales</taxon>
        <taxon>Weeksellaceae</taxon>
        <taxon>Chryseobacterium group</taxon>
        <taxon>Kaistella</taxon>
    </lineage>
</organism>
<dbReference type="Proteomes" id="UP000660070">
    <property type="component" value="Unassembled WGS sequence"/>
</dbReference>
<feature type="transmembrane region" description="Helical" evidence="1">
    <location>
        <begin position="170"/>
        <end position="194"/>
    </location>
</feature>
<keyword evidence="1" id="KW-0472">Membrane</keyword>
<proteinExistence type="predicted"/>
<keyword evidence="3" id="KW-1185">Reference proteome</keyword>
<evidence type="ECO:0000313" key="3">
    <source>
        <dbReference type="Proteomes" id="UP000660070"/>
    </source>
</evidence>
<dbReference type="EMBL" id="JADPVI010000002">
    <property type="protein sequence ID" value="MBF8457437.1"/>
    <property type="molecule type" value="Genomic_DNA"/>
</dbReference>
<accession>A0ABS0FCI9</accession>
<evidence type="ECO:0000313" key="2">
    <source>
        <dbReference type="EMBL" id="MBF8457437.1"/>
    </source>
</evidence>
<feature type="transmembrane region" description="Helical" evidence="1">
    <location>
        <begin position="134"/>
        <end position="158"/>
    </location>
</feature>
<feature type="transmembrane region" description="Helical" evidence="1">
    <location>
        <begin position="38"/>
        <end position="59"/>
    </location>
</feature>
<comment type="caution">
    <text evidence="2">The sequence shown here is derived from an EMBL/GenBank/DDBJ whole genome shotgun (WGS) entry which is preliminary data.</text>
</comment>
<keyword evidence="1" id="KW-0812">Transmembrane</keyword>
<sequence>MTIFSILIFTAVILFLFHQKKRREDENYAYSEMMLPAIATLVISGIFFNLASVVGNSAYSYLFDKKYDATVVAYEDLGGSRMAVVEFKNDQNELLRKSVGYGSSDPIEIGTKIKVSYENGDRHVKVQSYSQKKVMVAFTVFFFLVFGLATLGMVLYALDKDISFNFKIGIGFVMYLIFPAGMLFFIGVLSWVIWEYFQGRKDDMPIWALGICSLFVTLLIPAFFGYLKMLFDKGSNLNDM</sequence>